<dbReference type="EMBL" id="JAWWNJ010000011">
    <property type="protein sequence ID" value="KAK7044749.1"/>
    <property type="molecule type" value="Genomic_DNA"/>
</dbReference>
<reference evidence="2 3" key="1">
    <citation type="journal article" date="2024" name="J Genomics">
        <title>Draft genome sequencing and assembly of Favolaschia claudopus CIRM-BRFM 2984 isolated from oak limbs.</title>
        <authorList>
            <person name="Navarro D."/>
            <person name="Drula E."/>
            <person name="Chaduli D."/>
            <person name="Cazenave R."/>
            <person name="Ahrendt S."/>
            <person name="Wang J."/>
            <person name="Lipzen A."/>
            <person name="Daum C."/>
            <person name="Barry K."/>
            <person name="Grigoriev I.V."/>
            <person name="Favel A."/>
            <person name="Rosso M.N."/>
            <person name="Martin F."/>
        </authorList>
    </citation>
    <scope>NUCLEOTIDE SEQUENCE [LARGE SCALE GENOMIC DNA]</scope>
    <source>
        <strain evidence="2 3">CIRM-BRFM 2984</strain>
    </source>
</reference>
<gene>
    <name evidence="2" type="ORF">R3P38DRAFT_2880626</name>
</gene>
<dbReference type="AlphaFoldDB" id="A0AAW0D223"/>
<evidence type="ECO:0000313" key="3">
    <source>
        <dbReference type="Proteomes" id="UP001362999"/>
    </source>
</evidence>
<comment type="caution">
    <text evidence="2">The sequence shown here is derived from an EMBL/GenBank/DDBJ whole genome shotgun (WGS) entry which is preliminary data.</text>
</comment>
<keyword evidence="3" id="KW-1185">Reference proteome</keyword>
<proteinExistence type="predicted"/>
<evidence type="ECO:0000313" key="2">
    <source>
        <dbReference type="EMBL" id="KAK7044749.1"/>
    </source>
</evidence>
<protein>
    <submittedName>
        <fullName evidence="2">Uncharacterized protein</fullName>
    </submittedName>
</protein>
<evidence type="ECO:0000256" key="1">
    <source>
        <dbReference type="SAM" id="MobiDB-lite"/>
    </source>
</evidence>
<accession>A0AAW0D223</accession>
<organism evidence="2 3">
    <name type="scientific">Favolaschia claudopus</name>
    <dbReference type="NCBI Taxonomy" id="2862362"/>
    <lineage>
        <taxon>Eukaryota</taxon>
        <taxon>Fungi</taxon>
        <taxon>Dikarya</taxon>
        <taxon>Basidiomycota</taxon>
        <taxon>Agaricomycotina</taxon>
        <taxon>Agaricomycetes</taxon>
        <taxon>Agaricomycetidae</taxon>
        <taxon>Agaricales</taxon>
        <taxon>Marasmiineae</taxon>
        <taxon>Mycenaceae</taxon>
        <taxon>Favolaschia</taxon>
    </lineage>
</organism>
<dbReference type="Proteomes" id="UP001362999">
    <property type="component" value="Unassembled WGS sequence"/>
</dbReference>
<feature type="region of interest" description="Disordered" evidence="1">
    <location>
        <begin position="1"/>
        <end position="57"/>
    </location>
</feature>
<name>A0AAW0D223_9AGAR</name>
<sequence>MSPFRKRSSGGSDTSPIPSPSKRLSRILSRSQSGSESAPPPSSQPLSQAPDSPSKRTPLGIANVANIFIKMRRAHDQIKPWHIESLSGEDPQSHPGVLEGATSTAREPLRHTDVFICDGAVNVAQLLRATRKSLLDLADLIGANALVDEKWNCTICGPKHRPNGTFKVEISYTASATRSDRPDPHRPVALDKVKGVPGLMTVVKRIGTNS</sequence>